<evidence type="ECO:0000256" key="4">
    <source>
        <dbReference type="ARBA" id="ARBA00016202"/>
    </source>
</evidence>
<dbReference type="Pfam" id="PF03550">
    <property type="entry name" value="LolB"/>
    <property type="match status" value="1"/>
</dbReference>
<evidence type="ECO:0000256" key="5">
    <source>
        <dbReference type="ARBA" id="ARBA00022448"/>
    </source>
</evidence>
<proteinExistence type="inferred from homology"/>
<dbReference type="Gene3D" id="2.50.20.10">
    <property type="entry name" value="Lipoprotein localisation LolA/LolB/LppX"/>
    <property type="match status" value="1"/>
</dbReference>
<dbReference type="HAMAP" id="MF_00233">
    <property type="entry name" value="LolB"/>
    <property type="match status" value="1"/>
</dbReference>
<dbReference type="InterPro" id="IPR029046">
    <property type="entry name" value="LolA/LolB/LppX"/>
</dbReference>
<dbReference type="KEGG" id="mbac:BN1209_0407"/>
<gene>
    <name evidence="13" type="primary">lolB</name>
    <name evidence="15" type="ORF">BN1209_0407</name>
</gene>
<evidence type="ECO:0000256" key="14">
    <source>
        <dbReference type="SAM" id="SignalP"/>
    </source>
</evidence>
<dbReference type="HOGENOM" id="CLU_092816_3_0_4"/>
<dbReference type="NCBIfam" id="TIGR00548">
    <property type="entry name" value="lolB"/>
    <property type="match status" value="1"/>
</dbReference>
<dbReference type="CDD" id="cd16326">
    <property type="entry name" value="LolB"/>
    <property type="match status" value="1"/>
</dbReference>
<organism evidence="15 16">
    <name type="scientific">Candidatus Methylopumilus turicensis</name>
    <dbReference type="NCBI Taxonomy" id="1581680"/>
    <lineage>
        <taxon>Bacteria</taxon>
        <taxon>Pseudomonadati</taxon>
        <taxon>Pseudomonadota</taxon>
        <taxon>Betaproteobacteria</taxon>
        <taxon>Nitrosomonadales</taxon>
        <taxon>Methylophilaceae</taxon>
        <taxon>Candidatus Methylopumilus</taxon>
    </lineage>
</organism>
<dbReference type="GO" id="GO:0015031">
    <property type="term" value="P:protein transport"/>
    <property type="evidence" value="ECO:0007669"/>
    <property type="project" value="UniProtKB-KW"/>
</dbReference>
<feature type="chain" id="PRO_5008828275" description="Outer-membrane lipoprotein LolB" evidence="14">
    <location>
        <begin position="24"/>
        <end position="232"/>
    </location>
</feature>
<evidence type="ECO:0000256" key="6">
    <source>
        <dbReference type="ARBA" id="ARBA00022729"/>
    </source>
</evidence>
<protein>
    <recommendedName>
        <fullName evidence="4 13">Outer-membrane lipoprotein LolB</fullName>
    </recommendedName>
</protein>
<evidence type="ECO:0000256" key="12">
    <source>
        <dbReference type="ARBA" id="ARBA00023288"/>
    </source>
</evidence>
<keyword evidence="9" id="KW-0564">Palmitate</keyword>
<keyword evidence="6 14" id="KW-0732">Signal</keyword>
<dbReference type="EMBL" id="LN794158">
    <property type="protein sequence ID" value="CEN55456.1"/>
    <property type="molecule type" value="Genomic_DNA"/>
</dbReference>
<dbReference type="AlphaFoldDB" id="A0A0B7IYE7"/>
<evidence type="ECO:0000256" key="3">
    <source>
        <dbReference type="ARBA" id="ARBA00011245"/>
    </source>
</evidence>
<keyword evidence="7 13" id="KW-0653">Protein transport</keyword>
<evidence type="ECO:0000256" key="2">
    <source>
        <dbReference type="ARBA" id="ARBA00009696"/>
    </source>
</evidence>
<evidence type="ECO:0000256" key="11">
    <source>
        <dbReference type="ARBA" id="ARBA00023237"/>
    </source>
</evidence>
<keyword evidence="10 13" id="KW-0143">Chaperone</keyword>
<dbReference type="SUPFAM" id="SSF89392">
    <property type="entry name" value="Prokaryotic lipoproteins and lipoprotein localization factors"/>
    <property type="match status" value="1"/>
</dbReference>
<keyword evidence="16" id="KW-1185">Reference proteome</keyword>
<keyword evidence="12 15" id="KW-0449">Lipoprotein</keyword>
<evidence type="ECO:0000256" key="1">
    <source>
        <dbReference type="ARBA" id="ARBA00004459"/>
    </source>
</evidence>
<comment type="function">
    <text evidence="13">Plays a critical role in the incorporation of lipoproteins in the outer membrane after they are released by the LolA protein.</text>
</comment>
<dbReference type="Proteomes" id="UP000056322">
    <property type="component" value="Chromosome 1"/>
</dbReference>
<keyword evidence="8 13" id="KW-0472">Membrane</keyword>
<dbReference type="STRING" id="1581680.BN1209_0407"/>
<dbReference type="RefSeq" id="WP_231855155.1">
    <property type="nucleotide sequence ID" value="NZ_LN794158.1"/>
</dbReference>
<keyword evidence="11 13" id="KW-0998">Cell outer membrane</keyword>
<reference evidence="16" key="1">
    <citation type="submission" date="2014-12" db="EMBL/GenBank/DDBJ databases">
        <authorList>
            <person name="Salcher M.M."/>
        </authorList>
    </citation>
    <scope>NUCLEOTIDE SEQUENCE [LARGE SCALE GENOMIC DNA]</scope>
    <source>
        <strain evidence="16">MMS-10A-171</strain>
    </source>
</reference>
<name>A0A0B7IYE7_9PROT</name>
<evidence type="ECO:0000256" key="9">
    <source>
        <dbReference type="ARBA" id="ARBA00023139"/>
    </source>
</evidence>
<comment type="subunit">
    <text evidence="3 13">Monomer.</text>
</comment>
<keyword evidence="5 13" id="KW-0813">Transport</keyword>
<feature type="signal peptide" evidence="14">
    <location>
        <begin position="1"/>
        <end position="23"/>
    </location>
</feature>
<dbReference type="InterPro" id="IPR004565">
    <property type="entry name" value="OM_lipoprot_LolB"/>
</dbReference>
<evidence type="ECO:0000313" key="16">
    <source>
        <dbReference type="Proteomes" id="UP000056322"/>
    </source>
</evidence>
<dbReference type="GO" id="GO:0009279">
    <property type="term" value="C:cell outer membrane"/>
    <property type="evidence" value="ECO:0007669"/>
    <property type="project" value="UniProtKB-SubCell"/>
</dbReference>
<sequence>MPLFQVSCASLLLLMSGALISSCATVRPTPSTPNHQPSYSSISETPIVPAQAQRHQANLLPVVDFKINGRMGVQSQGYGVSGNIHWIHTKENDVIDLYSPLGSKMAAIVKNTNGAILTSSDGKTIRAEDAETLTALTLGWRLPLSKLSDWIVGRPAQGAVSGVAWDEKGQVSRFNQDGWEISYLQYQSEIQPALPSKINLRNPKMNVRILIESWDITPQTLSTPDNNSAQTH</sequence>
<evidence type="ECO:0000256" key="10">
    <source>
        <dbReference type="ARBA" id="ARBA00023186"/>
    </source>
</evidence>
<evidence type="ECO:0000256" key="8">
    <source>
        <dbReference type="ARBA" id="ARBA00023136"/>
    </source>
</evidence>
<accession>A0A0B7IYE7</accession>
<comment type="similarity">
    <text evidence="2 13">Belongs to the LolB family.</text>
</comment>
<evidence type="ECO:0000256" key="7">
    <source>
        <dbReference type="ARBA" id="ARBA00022927"/>
    </source>
</evidence>
<dbReference type="GO" id="GO:0044874">
    <property type="term" value="P:lipoprotein localization to outer membrane"/>
    <property type="evidence" value="ECO:0007669"/>
    <property type="project" value="UniProtKB-UniRule"/>
</dbReference>
<evidence type="ECO:0000313" key="15">
    <source>
        <dbReference type="EMBL" id="CEN55456.1"/>
    </source>
</evidence>
<comment type="subcellular location">
    <subcellularLocation>
        <location evidence="1">Cell outer membrane</location>
        <topology evidence="1">Lipid-anchor</topology>
    </subcellularLocation>
</comment>
<evidence type="ECO:0000256" key="13">
    <source>
        <dbReference type="HAMAP-Rule" id="MF_00233"/>
    </source>
</evidence>